<keyword evidence="1" id="KW-0732">Signal</keyword>
<keyword evidence="6" id="KW-1185">Reference proteome</keyword>
<dbReference type="PANTHER" id="PTHR31084">
    <property type="entry name" value="ALPHA-L-FUCOSIDASE 2"/>
    <property type="match status" value="1"/>
</dbReference>
<dbReference type="InterPro" id="IPR012341">
    <property type="entry name" value="6hp_glycosidase-like_sf"/>
</dbReference>
<dbReference type="STRING" id="655355.SAMN05216283_105183"/>
<accession>A0A1I2IAC4</accession>
<evidence type="ECO:0000313" key="5">
    <source>
        <dbReference type="EMBL" id="SFF38613.1"/>
    </source>
</evidence>
<dbReference type="Gene3D" id="1.50.10.10">
    <property type="match status" value="1"/>
</dbReference>
<dbReference type="Pfam" id="PF21307">
    <property type="entry name" value="Glyco_hydro_95_C"/>
    <property type="match status" value="1"/>
</dbReference>
<dbReference type="PROSITE" id="PS51257">
    <property type="entry name" value="PROKAR_LIPOPROTEIN"/>
    <property type="match status" value="1"/>
</dbReference>
<evidence type="ECO:0000256" key="1">
    <source>
        <dbReference type="SAM" id="SignalP"/>
    </source>
</evidence>
<dbReference type="InterPro" id="IPR049053">
    <property type="entry name" value="AFCA-like_C"/>
</dbReference>
<evidence type="ECO:0000259" key="3">
    <source>
        <dbReference type="Pfam" id="PF21307"/>
    </source>
</evidence>
<evidence type="ECO:0000259" key="2">
    <source>
        <dbReference type="Pfam" id="PF14498"/>
    </source>
</evidence>
<dbReference type="PANTHER" id="PTHR31084:SF0">
    <property type="entry name" value="ALPHA-L-FUCOSIDASE 2"/>
    <property type="match status" value="1"/>
</dbReference>
<dbReference type="EMBL" id="FONW01000005">
    <property type="protein sequence ID" value="SFF38613.1"/>
    <property type="molecule type" value="Genomic_DNA"/>
</dbReference>
<name>A0A1I2IAC4_9BACT</name>
<organism evidence="5 6">
    <name type="scientific">Sunxiuqinia elliptica</name>
    <dbReference type="NCBI Taxonomy" id="655355"/>
    <lineage>
        <taxon>Bacteria</taxon>
        <taxon>Pseudomonadati</taxon>
        <taxon>Bacteroidota</taxon>
        <taxon>Bacteroidia</taxon>
        <taxon>Marinilabiliales</taxon>
        <taxon>Prolixibacteraceae</taxon>
        <taxon>Sunxiuqinia</taxon>
    </lineage>
</organism>
<dbReference type="InterPro" id="IPR054363">
    <property type="entry name" value="GH95_cat"/>
</dbReference>
<evidence type="ECO:0000259" key="4">
    <source>
        <dbReference type="Pfam" id="PF22124"/>
    </source>
</evidence>
<keyword evidence="5" id="KW-0378">Hydrolase</keyword>
<feature type="domain" description="Glycosyl hydrolase family 95 N-terminal" evidence="2">
    <location>
        <begin position="32"/>
        <end position="170"/>
    </location>
</feature>
<proteinExistence type="predicted"/>
<sequence>MKMKPTLIVLLFTLLVSCVANGKQEQNPKNNLVFNELAATWDEAMPLGNAMVGALVWKKEGKLRFSLDRADLWDLRPMANIDFNQWTFEDVYEHWKAEEYKKVQEVFDTPYNQSPAPSKIPAGALEFDIEKLGTVKEVKLELETASCVVSWENGAKLTTFVHAEKPIGWYRFENLPEDLGIELISPAYNRENNEGYTSQSRNDLNQLGYEQGEITKDNNSLTYNQHGWGDFAYQIHTSWQQTENSLEGCWSVSSENDKKDSQPLASEWVKQELTQGLESSLAEHLAWWKSYWAKSAISIPDSVLQRQYDLEMYKFGSAARPDAPPICLQSVWTADHGKLPPWKGDFHHDLNTQLSYWPSYTGNYLDLEEGFLNWLWKYRPTFKKYTKEYFGVEGMNVPGVSTLEGEPMGGWIQYSMGQTVAAWLGHHFYLHWKYSMDRDFLKERAYPWLKDVAVFFDNMAIKAEDGTRKLKMSSSPEIYNNSSKAWFSETTNFDLALIRWTYEKAAELAGELGLQEERNAWLQILSEWPELAVDSETGLMFAPEFPYNESHRHFSHLMAYHPLGTIDFSKGEKDQEIIRNTLENLEKQGPDYWTGYSYSWQGNLYARAFEGEKTAEALRVFAECFCLRNSFHVNGDQCKAGHSKMTYRPFTLEGNFAFAAGVQDMLIQSHTGVVRIFPAIPTDWKDVRFQHLRTQGAFLVSAEKQEGLPVSVTVKSEKGGVFKLHNPFGNHDFNVDGPDFALDSGIIKINMEAGQVVKLTLK</sequence>
<feature type="domain" description="Glycosyl hydrolase family 95 catalytic" evidence="4">
    <location>
        <begin position="308"/>
        <end position="666"/>
    </location>
</feature>
<gene>
    <name evidence="5" type="ORF">SAMN05216283_105183</name>
</gene>
<dbReference type="GO" id="GO:0004560">
    <property type="term" value="F:alpha-L-fucosidase activity"/>
    <property type="evidence" value="ECO:0007669"/>
    <property type="project" value="TreeGrafter"/>
</dbReference>
<feature type="domain" description="Alpha fucosidase A-like C-terminal" evidence="3">
    <location>
        <begin position="668"/>
        <end position="727"/>
    </location>
</feature>
<protein>
    <submittedName>
        <fullName evidence="5">Glycosyl hydrolase family 65, N-terminal domain</fullName>
    </submittedName>
</protein>
<dbReference type="GO" id="GO:0005975">
    <property type="term" value="P:carbohydrate metabolic process"/>
    <property type="evidence" value="ECO:0007669"/>
    <property type="project" value="InterPro"/>
</dbReference>
<dbReference type="SUPFAM" id="SSF48208">
    <property type="entry name" value="Six-hairpin glycosidases"/>
    <property type="match status" value="1"/>
</dbReference>
<dbReference type="RefSeq" id="WP_093920090.1">
    <property type="nucleotide sequence ID" value="NZ_FONW01000005.1"/>
</dbReference>
<dbReference type="AlphaFoldDB" id="A0A1I2IAC4"/>
<dbReference type="Pfam" id="PF14498">
    <property type="entry name" value="Glyco_hyd_65N_2"/>
    <property type="match status" value="1"/>
</dbReference>
<dbReference type="Pfam" id="PF22124">
    <property type="entry name" value="Glyco_hydro_95_cat"/>
    <property type="match status" value="1"/>
</dbReference>
<feature type="signal peptide" evidence="1">
    <location>
        <begin position="1"/>
        <end position="22"/>
    </location>
</feature>
<dbReference type="Proteomes" id="UP000198964">
    <property type="component" value="Unassembled WGS sequence"/>
</dbReference>
<evidence type="ECO:0000313" key="6">
    <source>
        <dbReference type="Proteomes" id="UP000198964"/>
    </source>
</evidence>
<dbReference type="InterPro" id="IPR008928">
    <property type="entry name" value="6-hairpin_glycosidase_sf"/>
</dbReference>
<feature type="chain" id="PRO_5011795980" evidence="1">
    <location>
        <begin position="23"/>
        <end position="762"/>
    </location>
</feature>
<reference evidence="5 6" key="1">
    <citation type="submission" date="2016-10" db="EMBL/GenBank/DDBJ databases">
        <authorList>
            <person name="de Groot N.N."/>
        </authorList>
    </citation>
    <scope>NUCLEOTIDE SEQUENCE [LARGE SCALE GENOMIC DNA]</scope>
    <source>
        <strain evidence="5 6">CGMCC 1.9156</strain>
    </source>
</reference>
<dbReference type="InterPro" id="IPR027414">
    <property type="entry name" value="GH95_N_dom"/>
</dbReference>